<dbReference type="InterPro" id="IPR017956">
    <property type="entry name" value="AT_hook_DNA-bd_motif"/>
</dbReference>
<dbReference type="PANTHER" id="PTHR23341:SF2">
    <property type="entry name" value="HIGH MOBILITY GROUP PROTEIN HMG-12"/>
    <property type="match status" value="1"/>
</dbReference>
<feature type="compositionally biased region" description="Polar residues" evidence="10">
    <location>
        <begin position="168"/>
        <end position="177"/>
    </location>
</feature>
<evidence type="ECO:0000313" key="12">
    <source>
        <dbReference type="Proteomes" id="UP000050525"/>
    </source>
</evidence>
<feature type="region of interest" description="Disordered" evidence="10">
    <location>
        <begin position="43"/>
        <end position="177"/>
    </location>
</feature>
<comment type="similarity">
    <text evidence="2">Belongs to the HMGA family.</text>
</comment>
<dbReference type="Proteomes" id="UP000050525">
    <property type="component" value="Unassembled WGS sequence"/>
</dbReference>
<keyword evidence="12" id="KW-1185">Reference proteome</keyword>
<dbReference type="PRINTS" id="PR00930">
    <property type="entry name" value="HIGHMOBLTYIY"/>
</dbReference>
<comment type="caution">
    <text evidence="11">The sequence shown here is derived from an EMBL/GenBank/DDBJ whole genome shotgun (WGS) entry which is preliminary data.</text>
</comment>
<keyword evidence="9" id="KW-0539">Nucleus</keyword>
<keyword evidence="7" id="KW-0238">DNA-binding</keyword>
<dbReference type="Pfam" id="PF02178">
    <property type="entry name" value="AT_hook"/>
    <property type="match status" value="3"/>
</dbReference>
<evidence type="ECO:0000256" key="5">
    <source>
        <dbReference type="ARBA" id="ARBA00022990"/>
    </source>
</evidence>
<evidence type="ECO:0000256" key="10">
    <source>
        <dbReference type="SAM" id="MobiDB-lite"/>
    </source>
</evidence>
<comment type="subcellular location">
    <subcellularLocation>
        <location evidence="1">Nucleus</location>
    </subcellularLocation>
</comment>
<evidence type="ECO:0000256" key="9">
    <source>
        <dbReference type="ARBA" id="ARBA00023242"/>
    </source>
</evidence>
<dbReference type="GO" id="GO:0005634">
    <property type="term" value="C:nucleus"/>
    <property type="evidence" value="ECO:0007669"/>
    <property type="project" value="UniProtKB-SubCell"/>
</dbReference>
<dbReference type="GO" id="GO:0003712">
    <property type="term" value="F:transcription coregulator activity"/>
    <property type="evidence" value="ECO:0007669"/>
    <property type="project" value="TreeGrafter"/>
</dbReference>
<dbReference type="GO" id="GO:0010557">
    <property type="term" value="P:positive regulation of macromolecule biosynthetic process"/>
    <property type="evidence" value="ECO:0007669"/>
    <property type="project" value="UniProtKB-ARBA"/>
</dbReference>
<dbReference type="EMBL" id="AKHW03006215">
    <property type="protein sequence ID" value="KYO22950.1"/>
    <property type="molecule type" value="Genomic_DNA"/>
</dbReference>
<dbReference type="PRINTS" id="PR00929">
    <property type="entry name" value="ATHOOK"/>
</dbReference>
<dbReference type="AlphaFoldDB" id="A0A151MEY6"/>
<keyword evidence="4" id="KW-0677">Repeat</keyword>
<dbReference type="GO" id="GO:0003677">
    <property type="term" value="F:DNA binding"/>
    <property type="evidence" value="ECO:0007669"/>
    <property type="project" value="UniProtKB-KW"/>
</dbReference>
<protein>
    <recommendedName>
        <fullName evidence="13">High mobility group protein HMGI-C</fullName>
    </recommendedName>
</protein>
<evidence type="ECO:0008006" key="13">
    <source>
        <dbReference type="Google" id="ProtNLM"/>
    </source>
</evidence>
<reference evidence="11 12" key="1">
    <citation type="journal article" date="2012" name="Genome Biol.">
        <title>Sequencing three crocodilian genomes to illuminate the evolution of archosaurs and amniotes.</title>
        <authorList>
            <person name="St John J.A."/>
            <person name="Braun E.L."/>
            <person name="Isberg S.R."/>
            <person name="Miles L.G."/>
            <person name="Chong A.Y."/>
            <person name="Gongora J."/>
            <person name="Dalzell P."/>
            <person name="Moran C."/>
            <person name="Bed'hom B."/>
            <person name="Abzhanov A."/>
            <person name="Burgess S.C."/>
            <person name="Cooksey A.M."/>
            <person name="Castoe T.A."/>
            <person name="Crawford N.G."/>
            <person name="Densmore L.D."/>
            <person name="Drew J.C."/>
            <person name="Edwards S.V."/>
            <person name="Faircloth B.C."/>
            <person name="Fujita M.K."/>
            <person name="Greenwold M.J."/>
            <person name="Hoffmann F.G."/>
            <person name="Howard J.M."/>
            <person name="Iguchi T."/>
            <person name="Janes D.E."/>
            <person name="Khan S.Y."/>
            <person name="Kohno S."/>
            <person name="de Koning A.J."/>
            <person name="Lance S.L."/>
            <person name="McCarthy F.M."/>
            <person name="McCormack J.E."/>
            <person name="Merchant M.E."/>
            <person name="Peterson D.G."/>
            <person name="Pollock D.D."/>
            <person name="Pourmand N."/>
            <person name="Raney B.J."/>
            <person name="Roessler K.A."/>
            <person name="Sanford J.R."/>
            <person name="Sawyer R.H."/>
            <person name="Schmidt C.J."/>
            <person name="Triplett E.W."/>
            <person name="Tuberville T.D."/>
            <person name="Venegas-Anaya M."/>
            <person name="Howard J.T."/>
            <person name="Jarvis E.D."/>
            <person name="Guillette L.J.Jr."/>
            <person name="Glenn T.C."/>
            <person name="Green R.E."/>
            <person name="Ray D.A."/>
        </authorList>
    </citation>
    <scope>NUCLEOTIDE SEQUENCE [LARGE SCALE GENOMIC DNA]</scope>
    <source>
        <strain evidence="11">KSC_2009_1</strain>
    </source>
</reference>
<evidence type="ECO:0000256" key="1">
    <source>
        <dbReference type="ARBA" id="ARBA00004123"/>
    </source>
</evidence>
<evidence type="ECO:0000256" key="2">
    <source>
        <dbReference type="ARBA" id="ARBA00010812"/>
    </source>
</evidence>
<dbReference type="SMART" id="SM00384">
    <property type="entry name" value="AT_hook"/>
    <property type="match status" value="3"/>
</dbReference>
<dbReference type="PANTHER" id="PTHR23341">
    <property type="entry name" value="HIGH MOBILITY GROUP PROTEINS HMG-A AND C"/>
    <property type="match status" value="1"/>
</dbReference>
<evidence type="ECO:0000256" key="6">
    <source>
        <dbReference type="ARBA" id="ARBA00023015"/>
    </source>
</evidence>
<name>A0A151MEY6_ALLMI</name>
<evidence type="ECO:0000256" key="7">
    <source>
        <dbReference type="ARBA" id="ARBA00023125"/>
    </source>
</evidence>
<evidence type="ECO:0000256" key="8">
    <source>
        <dbReference type="ARBA" id="ARBA00023163"/>
    </source>
</evidence>
<evidence type="ECO:0000313" key="11">
    <source>
        <dbReference type="EMBL" id="KYO22950.1"/>
    </source>
</evidence>
<gene>
    <name evidence="11" type="ORF">Y1Q_0005461</name>
</gene>
<sequence>MAIYSQVWDTWSSGAVQILDRWKKCPWKSNLLGYHLEAVRRATMSNNEKQMDPGSSPPPELPKRKRGRPKKQPQQEPEELVPLKKPRGRPKGSKKLNTTSGQTVDSPLAKRPRGRPRKWPQLVNPEKKSQEESPLGSNDLNSNSSLATEGTTGKDGYRTGKTAGLRRSLSTTSASPQ</sequence>
<keyword evidence="5" id="KW-0007">Acetylation</keyword>
<dbReference type="GO" id="GO:0000785">
    <property type="term" value="C:chromatin"/>
    <property type="evidence" value="ECO:0007669"/>
    <property type="project" value="InterPro"/>
</dbReference>
<proteinExistence type="inferred from homology"/>
<keyword evidence="8" id="KW-0804">Transcription</keyword>
<dbReference type="InterPro" id="IPR000116">
    <property type="entry name" value="HMGA"/>
</dbReference>
<organism evidence="11 12">
    <name type="scientific">Alligator mississippiensis</name>
    <name type="common">American alligator</name>
    <dbReference type="NCBI Taxonomy" id="8496"/>
    <lineage>
        <taxon>Eukaryota</taxon>
        <taxon>Metazoa</taxon>
        <taxon>Chordata</taxon>
        <taxon>Craniata</taxon>
        <taxon>Vertebrata</taxon>
        <taxon>Euteleostomi</taxon>
        <taxon>Archelosauria</taxon>
        <taxon>Archosauria</taxon>
        <taxon>Crocodylia</taxon>
        <taxon>Alligatoridae</taxon>
        <taxon>Alligatorinae</taxon>
        <taxon>Alligator</taxon>
    </lineage>
</organism>
<keyword evidence="3" id="KW-0597">Phosphoprotein</keyword>
<evidence type="ECO:0000256" key="3">
    <source>
        <dbReference type="ARBA" id="ARBA00022553"/>
    </source>
</evidence>
<feature type="compositionally biased region" description="Basic residues" evidence="10">
    <location>
        <begin position="84"/>
        <end position="94"/>
    </location>
</feature>
<dbReference type="GO" id="GO:0006355">
    <property type="term" value="P:regulation of DNA-templated transcription"/>
    <property type="evidence" value="ECO:0007669"/>
    <property type="project" value="InterPro"/>
</dbReference>
<keyword evidence="6" id="KW-0805">Transcription regulation</keyword>
<accession>A0A151MEY6</accession>
<feature type="compositionally biased region" description="Low complexity" evidence="10">
    <location>
        <begin position="133"/>
        <end position="146"/>
    </location>
</feature>
<evidence type="ECO:0000256" key="4">
    <source>
        <dbReference type="ARBA" id="ARBA00022737"/>
    </source>
</evidence>